<dbReference type="SMART" id="SM00209">
    <property type="entry name" value="TSP1"/>
    <property type="match status" value="15"/>
</dbReference>
<evidence type="ECO:0000313" key="19">
    <source>
        <dbReference type="Proteomes" id="UP000314983"/>
    </source>
</evidence>
<dbReference type="GO" id="GO:0001525">
    <property type="term" value="P:angiogenesis"/>
    <property type="evidence" value="ECO:0007669"/>
    <property type="project" value="UniProtKB-KW"/>
</dbReference>
<feature type="domain" description="Spondin-like TSP1" evidence="16">
    <location>
        <begin position="607"/>
        <end position="665"/>
    </location>
</feature>
<name>A0AAY5F4A2_ELEEL</name>
<dbReference type="Proteomes" id="UP000314983">
    <property type="component" value="Chromosome 2"/>
</dbReference>
<dbReference type="GeneTree" id="ENSGT00940000159262"/>
<dbReference type="FunFam" id="2.20.100.10:FF:000017">
    <property type="entry name" value="Thrombospondin type 1 domain containing 7A"/>
    <property type="match status" value="1"/>
</dbReference>
<reference evidence="18 19" key="1">
    <citation type="submission" date="2020-05" db="EMBL/GenBank/DDBJ databases">
        <title>Electrophorus electricus (electric eel) genome, fEleEle1, primary haplotype.</title>
        <authorList>
            <person name="Myers G."/>
            <person name="Meyer A."/>
            <person name="Fedrigo O."/>
            <person name="Formenti G."/>
            <person name="Rhie A."/>
            <person name="Tracey A."/>
            <person name="Sims Y."/>
            <person name="Jarvis E.D."/>
        </authorList>
    </citation>
    <scope>NUCLEOTIDE SEQUENCE [LARGE SCALE GENOMIC DNA]</scope>
</reference>
<feature type="domain" description="Thrombospondin type-1" evidence="17">
    <location>
        <begin position="1483"/>
        <end position="1511"/>
    </location>
</feature>
<keyword evidence="5 15" id="KW-0812">Transmembrane</keyword>
<dbReference type="InterPro" id="IPR051418">
    <property type="entry name" value="Spondin/Thrombospondin_T1"/>
</dbReference>
<evidence type="ECO:0000256" key="5">
    <source>
        <dbReference type="ARBA" id="ARBA00022692"/>
    </source>
</evidence>
<evidence type="ECO:0000256" key="9">
    <source>
        <dbReference type="ARBA" id="ARBA00022989"/>
    </source>
</evidence>
<comment type="subcellular location">
    <subcellularLocation>
        <location evidence="1">Cell membrane</location>
        <topology evidence="1">Single-pass type I membrane protein</topology>
    </subcellularLocation>
    <subcellularLocation>
        <location evidence="2">Cell projection</location>
    </subcellularLocation>
</comment>
<keyword evidence="10 15" id="KW-0472">Membrane</keyword>
<dbReference type="FunFam" id="2.20.100.10:FF:000014">
    <property type="entry name" value="Thrombospondin type 1 domain containing 7A"/>
    <property type="match status" value="1"/>
</dbReference>
<accession>A0AAY5F4A2</accession>
<evidence type="ECO:0000256" key="12">
    <source>
        <dbReference type="ARBA" id="ARBA00023180"/>
    </source>
</evidence>
<dbReference type="FunFam" id="2.20.100.10:FF:000031">
    <property type="entry name" value="Thrombospondin type 1 domain containing 7A"/>
    <property type="match status" value="1"/>
</dbReference>
<dbReference type="GO" id="GO:0030036">
    <property type="term" value="P:actin cytoskeleton organization"/>
    <property type="evidence" value="ECO:0007669"/>
    <property type="project" value="TreeGrafter"/>
</dbReference>
<dbReference type="GO" id="GO:0030154">
    <property type="term" value="P:cell differentiation"/>
    <property type="evidence" value="ECO:0007669"/>
    <property type="project" value="UniProtKB-KW"/>
</dbReference>
<evidence type="ECO:0000256" key="1">
    <source>
        <dbReference type="ARBA" id="ARBA00004251"/>
    </source>
</evidence>
<evidence type="ECO:0000256" key="4">
    <source>
        <dbReference type="ARBA" id="ARBA00022657"/>
    </source>
</evidence>
<dbReference type="FunFam" id="2.20.100.10:FF:000019">
    <property type="entry name" value="Thrombospondin type 1 domain containing 7A"/>
    <property type="match status" value="2"/>
</dbReference>
<dbReference type="Pfam" id="PF00090">
    <property type="entry name" value="TSP_1"/>
    <property type="match status" value="1"/>
</dbReference>
<dbReference type="GO" id="GO:0042995">
    <property type="term" value="C:cell projection"/>
    <property type="evidence" value="ECO:0007669"/>
    <property type="project" value="UniProtKB-SubCell"/>
</dbReference>
<keyword evidence="11" id="KW-1015">Disulfide bond</keyword>
<proteinExistence type="predicted"/>
<dbReference type="GO" id="GO:0005886">
    <property type="term" value="C:plasma membrane"/>
    <property type="evidence" value="ECO:0007669"/>
    <property type="project" value="UniProtKB-SubCell"/>
</dbReference>
<evidence type="ECO:0000256" key="10">
    <source>
        <dbReference type="ARBA" id="ARBA00023136"/>
    </source>
</evidence>
<dbReference type="PANTHER" id="PTHR11311">
    <property type="entry name" value="SPONDIN"/>
    <property type="match status" value="1"/>
</dbReference>
<keyword evidence="7" id="KW-0677">Repeat</keyword>
<dbReference type="FunFam" id="2.20.100.10:FF:000027">
    <property type="entry name" value="Thrombospondin type 1 domain containing 7A"/>
    <property type="match status" value="1"/>
</dbReference>
<evidence type="ECO:0000259" key="16">
    <source>
        <dbReference type="Pfam" id="PF19028"/>
    </source>
</evidence>
<keyword evidence="3" id="KW-1003">Cell membrane</keyword>
<reference evidence="18" key="2">
    <citation type="submission" date="2025-08" db="UniProtKB">
        <authorList>
            <consortium name="Ensembl"/>
        </authorList>
    </citation>
    <scope>IDENTIFICATION</scope>
</reference>
<dbReference type="PANTHER" id="PTHR11311:SF7">
    <property type="entry name" value="THROMBOSPONDIN TYPE-1 DOMAIN-CONTAINING PROTEIN 7B"/>
    <property type="match status" value="1"/>
</dbReference>
<evidence type="ECO:0000256" key="14">
    <source>
        <dbReference type="ARBA" id="ARBA00069078"/>
    </source>
</evidence>
<dbReference type="SUPFAM" id="SSF82895">
    <property type="entry name" value="TSP-1 type 1 repeat"/>
    <property type="match status" value="9"/>
</dbReference>
<dbReference type="InterPro" id="IPR000884">
    <property type="entry name" value="TSP1_rpt"/>
</dbReference>
<evidence type="ECO:0000256" key="3">
    <source>
        <dbReference type="ARBA" id="ARBA00022475"/>
    </source>
</evidence>
<evidence type="ECO:0000256" key="6">
    <source>
        <dbReference type="ARBA" id="ARBA00022729"/>
    </source>
</evidence>
<dbReference type="InterPro" id="IPR044004">
    <property type="entry name" value="TSP1_spondin_dom"/>
</dbReference>
<dbReference type="Gene3D" id="2.20.100.10">
    <property type="entry name" value="Thrombospondin type-1 (TSP1) repeat"/>
    <property type="match status" value="9"/>
</dbReference>
<evidence type="ECO:0000256" key="13">
    <source>
        <dbReference type="ARBA" id="ARBA00023273"/>
    </source>
</evidence>
<keyword evidence="4" id="KW-0037">Angiogenesis</keyword>
<feature type="domain" description="Spondin-like TSP1" evidence="16">
    <location>
        <begin position="1001"/>
        <end position="1046"/>
    </location>
</feature>
<keyword evidence="13" id="KW-0966">Cell projection</keyword>
<keyword evidence="19" id="KW-1185">Reference proteome</keyword>
<dbReference type="InterPro" id="IPR056991">
    <property type="entry name" value="TSP1_TSH7A-B_C"/>
</dbReference>
<organism evidence="18 19">
    <name type="scientific">Electrophorus electricus</name>
    <name type="common">Electric eel</name>
    <name type="synonym">Gymnotus electricus</name>
    <dbReference type="NCBI Taxonomy" id="8005"/>
    <lineage>
        <taxon>Eukaryota</taxon>
        <taxon>Metazoa</taxon>
        <taxon>Chordata</taxon>
        <taxon>Craniata</taxon>
        <taxon>Vertebrata</taxon>
        <taxon>Euteleostomi</taxon>
        <taxon>Actinopterygii</taxon>
        <taxon>Neopterygii</taxon>
        <taxon>Teleostei</taxon>
        <taxon>Ostariophysi</taxon>
        <taxon>Gymnotiformes</taxon>
        <taxon>Gymnotoidei</taxon>
        <taxon>Gymnotidae</taxon>
        <taxon>Electrophorus</taxon>
    </lineage>
</organism>
<feature type="domain" description="Spondin-like TSP1" evidence="16">
    <location>
        <begin position="168"/>
        <end position="220"/>
    </location>
</feature>
<dbReference type="InterPro" id="IPR036383">
    <property type="entry name" value="TSP1_rpt_sf"/>
</dbReference>
<dbReference type="Ensembl" id="ENSEEET00000065857.1">
    <property type="protein sequence ID" value="ENSEEEP00000063878.1"/>
    <property type="gene ID" value="ENSEEEG00000007574.2"/>
</dbReference>
<dbReference type="FunFam" id="2.20.100.10:FF:000015">
    <property type="entry name" value="Thrombospondin, type I, domain containing 7A"/>
    <property type="match status" value="1"/>
</dbReference>
<evidence type="ECO:0000313" key="18">
    <source>
        <dbReference type="Ensembl" id="ENSEEEP00000063878.1"/>
    </source>
</evidence>
<feature type="domain" description="Spondin-like TSP1" evidence="16">
    <location>
        <begin position="742"/>
        <end position="794"/>
    </location>
</feature>
<evidence type="ECO:0000256" key="7">
    <source>
        <dbReference type="ARBA" id="ARBA00022737"/>
    </source>
</evidence>
<evidence type="ECO:0000256" key="8">
    <source>
        <dbReference type="ARBA" id="ARBA00022782"/>
    </source>
</evidence>
<sequence>MVECFTLQSTVVQTVNLPAATPLCQEDEISFFNCQWGRCVGEECGSGGAQSRTVRCVHAEGWTTHHSNCRHTDKPESQRPCFKVCEWHQDLFEWEVSEWGACVLAVPPTSEGQQRATECVTAQHGLQRRRARCVRAANGTSVTERICEFFSLRPALEQACLIPCPLDCVVSVFSPWSACSRTCGAGRQHRTRHVLAAPMYGGADCPGLTQTQSCRQLPPCPSGEGEHGYSLKVAPWSECRRPQHKDLLWLGGRTTLDFGVGDTKRNTVKRHDQSAQHHLQLHLHHSHHPHLPPSKVWEVEIGYRTRQVRCMSSDGKNAILSLCTQDDGPRTFQSCVIPKHCQTSDWSAWSPCSKTCQASDLSPGYRMRTRTITQPAIGGGNKCPAREEKEACNIIGDLLPKCPRYVWRSTDWGECHVAPLLSQQDRRLRNTSGLCGGGIQTRDTYCVQVLASAASHHSRAVSRPVSAHLCDGVIPLAVRSCSLPCPQPCLLSSWSSWGPCLHDNCMESQERKGYRQRRRQVLGEGSGNTENCGHLLESVPCEAPACFLWRVQAEGVCMSRDGTCGHGSRNHTVACVNSRGEPVVEGFCKDDPPPVQVACEIACPGGCVVSSWSDWSSCSHSCTNKNAEGRQSRMRSVLAWPGEGGKTCPPASALEHWRPCNDHPCVVLYWETSAWGPCVEGSSVAVNRSSHWNETSPCAEGVQTRTVTCVKINTGPVVPKRCPDSARPDSARPCVLACKRDCLVTQFSEWTACPQSCVPGMVRSRYRTVVQRPANGGQECPDTLFEERECEALPVCSIYRWRTHRWHPCTLVPDSVRQGMTGASQSCGRGLETRALSCMDENEEPAAMSECLQWAGRMPTQVRTCWVPCRDDCTFSTWSRFTECTGCGSSSRKRSLTGRSRKREHCHREDQYPLVDTQPCPCVEFLSKPWGSWSPCILPEAPAQGPLLGWRGQKEALECGGGLRYRAVACLDQRGRLLDPAVCNGTELQVETCHVSCPLDCRLSSWSAWSACSASCGNGLKVRSKWLREKPFNGGRPCPKLDLKNQVYEAVPCLSECWQYEWVSESWSLCAVNSVDKLPACGEGVQTRKIRGDQGRSVNDSLCDPDDIPAQAQTCVLPCPDDCVMSPWSPWSPCPTVTPCDPNTVRTRTRRMLRPPADGAGCPESNQTEPCVANSNCFTYKYNVSDWSTCMLNEKAVCGEGVRTRLLDCMRSDGRVMATSMCEELGLPQPWKLMDTCQVDCPVSCILSEWSVWTECSHACGNQGVMLRTRRVLHEAHEEGRPCAFQLSQTKPCPIRPCYSWLLGAWSPCRVEGAECGEGVRERNLSCIVHWGHWPESPGPRPDAPGPPLTVEEERCGERLQRESEQELQQLCFLPCPGDCHLTEWSSWSSCQLTCLEGRSFEAEGHQARSQAVIIQTVENQESCPQQVFETRPCKGGKCHSYEWRTSTWNNNERSVWCQRSDGVNVTGTIPMLTRGTRVLQLCSGVCGCERGYTEVMTTHGFLDYCTKTPGGDHRKADVKTSTGRQKPGPSQIQDFFGEWSLQALSPDGRIKMWVYGATAGGFLLILFIIAMSFLLCSRPAKQNKKLSPPQKALALAYDGDVDM</sequence>
<keyword evidence="9 15" id="KW-1133">Transmembrane helix</keyword>
<evidence type="ECO:0000259" key="17">
    <source>
        <dbReference type="Pfam" id="PF23308"/>
    </source>
</evidence>
<feature type="transmembrane region" description="Helical" evidence="15">
    <location>
        <begin position="1553"/>
        <end position="1577"/>
    </location>
</feature>
<dbReference type="Pfam" id="PF19028">
    <property type="entry name" value="TSP1_spondin"/>
    <property type="match status" value="7"/>
</dbReference>
<feature type="domain" description="Spondin-like TSP1" evidence="16">
    <location>
        <begin position="341"/>
        <end position="393"/>
    </location>
</feature>
<feature type="domain" description="Spondin-like TSP1" evidence="16">
    <location>
        <begin position="1245"/>
        <end position="1298"/>
    </location>
</feature>
<keyword evidence="8" id="KW-0221">Differentiation</keyword>
<keyword evidence="12" id="KW-0325">Glycoprotein</keyword>
<evidence type="ECO:0000256" key="2">
    <source>
        <dbReference type="ARBA" id="ARBA00004316"/>
    </source>
</evidence>
<evidence type="ECO:0000256" key="15">
    <source>
        <dbReference type="SAM" id="Phobius"/>
    </source>
</evidence>
<dbReference type="FunFam" id="2.20.100.10:FF:000018">
    <property type="entry name" value="Thrombospondin type 1 domain containing 7A"/>
    <property type="match status" value="1"/>
</dbReference>
<gene>
    <name evidence="18" type="primary">thsd7ba</name>
</gene>
<reference evidence="18" key="3">
    <citation type="submission" date="2025-09" db="UniProtKB">
        <authorList>
            <consortium name="Ensembl"/>
        </authorList>
    </citation>
    <scope>IDENTIFICATION</scope>
</reference>
<dbReference type="PROSITE" id="PS50092">
    <property type="entry name" value="TSP1"/>
    <property type="match status" value="11"/>
</dbReference>
<protein>
    <recommendedName>
        <fullName evidence="14">Thrombospondin type-1 domain-containing protein 7A</fullName>
    </recommendedName>
</protein>
<feature type="domain" description="Spondin-like TSP1" evidence="16">
    <location>
        <begin position="1380"/>
        <end position="1439"/>
    </location>
</feature>
<dbReference type="Pfam" id="PF23308">
    <property type="entry name" value="TSP1_TSH7A-B_C"/>
    <property type="match status" value="1"/>
</dbReference>
<evidence type="ECO:0000256" key="11">
    <source>
        <dbReference type="ARBA" id="ARBA00023157"/>
    </source>
</evidence>
<keyword evidence="6" id="KW-0732">Signal</keyword>